<keyword evidence="1" id="KW-0472">Membrane</keyword>
<reference evidence="3 4" key="1">
    <citation type="submission" date="2020-01" db="EMBL/GenBank/DDBJ databases">
        <title>Leptobacterium flavescens.</title>
        <authorList>
            <person name="Wang G."/>
        </authorList>
    </citation>
    <scope>NUCLEOTIDE SEQUENCE [LARGE SCALE GENOMIC DNA]</scope>
    <source>
        <strain evidence="3 4">KCTC 22160</strain>
    </source>
</reference>
<keyword evidence="4" id="KW-1185">Reference proteome</keyword>
<keyword evidence="1" id="KW-0812">Transmembrane</keyword>
<dbReference type="PANTHER" id="PTHR37461:SF1">
    <property type="entry name" value="ANTI-SIGMA-K FACTOR RSKA"/>
    <property type="match status" value="1"/>
</dbReference>
<sequence>MKDNVKIFLESDLLEKYLIGSTTEEESIQVEHYISKYPDVSRQYEELQDNLENYARSFSVSAPQEVKEQVLQAINKKATSHRIHWFSVAASVAAIVFCTTTIMLWLQNNLLLEENSMVSTEIRNLKEDVLSTNTKLEDIKDQFVVLNNPETRKYVLRGNQRAKNLRTVAYINPVERLSMIDVVSLPELPEEQVYQMWAEVDGVMINLGVLKKRNEEKLISIPFKENASGYNITIEPKGGNEQATAENVVANISFEQQ</sequence>
<evidence type="ECO:0000259" key="2">
    <source>
        <dbReference type="Pfam" id="PF10099"/>
    </source>
</evidence>
<gene>
    <name evidence="3" type="ORF">GWK08_02880</name>
</gene>
<dbReference type="AlphaFoldDB" id="A0A6P0UIL3"/>
<dbReference type="GO" id="GO:0016989">
    <property type="term" value="F:sigma factor antagonist activity"/>
    <property type="evidence" value="ECO:0007669"/>
    <property type="project" value="TreeGrafter"/>
</dbReference>
<evidence type="ECO:0000313" key="3">
    <source>
        <dbReference type="EMBL" id="NER12372.1"/>
    </source>
</evidence>
<comment type="caution">
    <text evidence="3">The sequence shown here is derived from an EMBL/GenBank/DDBJ whole genome shotgun (WGS) entry which is preliminary data.</text>
</comment>
<dbReference type="PANTHER" id="PTHR37461">
    <property type="entry name" value="ANTI-SIGMA-K FACTOR RSKA"/>
    <property type="match status" value="1"/>
</dbReference>
<dbReference type="InterPro" id="IPR018764">
    <property type="entry name" value="RskA_C"/>
</dbReference>
<name>A0A6P0UIL3_9FLAO</name>
<evidence type="ECO:0000256" key="1">
    <source>
        <dbReference type="SAM" id="Phobius"/>
    </source>
</evidence>
<feature type="transmembrane region" description="Helical" evidence="1">
    <location>
        <begin position="85"/>
        <end position="106"/>
    </location>
</feature>
<dbReference type="InterPro" id="IPR051474">
    <property type="entry name" value="Anti-sigma-K/W_factor"/>
</dbReference>
<keyword evidence="1" id="KW-1133">Transmembrane helix</keyword>
<dbReference type="GO" id="GO:0005886">
    <property type="term" value="C:plasma membrane"/>
    <property type="evidence" value="ECO:0007669"/>
    <property type="project" value="InterPro"/>
</dbReference>
<feature type="domain" description="Anti-sigma K factor RskA C-terminal" evidence="2">
    <location>
        <begin position="88"/>
        <end position="244"/>
    </location>
</feature>
<dbReference type="EMBL" id="JAABOO010000001">
    <property type="protein sequence ID" value="NER12372.1"/>
    <property type="molecule type" value="Genomic_DNA"/>
</dbReference>
<dbReference type="RefSeq" id="WP_163605397.1">
    <property type="nucleotide sequence ID" value="NZ_JAABOO010000001.1"/>
</dbReference>
<dbReference type="Pfam" id="PF10099">
    <property type="entry name" value="RskA_C"/>
    <property type="match status" value="1"/>
</dbReference>
<evidence type="ECO:0000313" key="4">
    <source>
        <dbReference type="Proteomes" id="UP000468581"/>
    </source>
</evidence>
<proteinExistence type="predicted"/>
<organism evidence="3 4">
    <name type="scientific">Leptobacterium flavescens</name>
    <dbReference type="NCBI Taxonomy" id="472055"/>
    <lineage>
        <taxon>Bacteria</taxon>
        <taxon>Pseudomonadati</taxon>
        <taxon>Bacteroidota</taxon>
        <taxon>Flavobacteriia</taxon>
        <taxon>Flavobacteriales</taxon>
        <taxon>Flavobacteriaceae</taxon>
        <taxon>Leptobacterium</taxon>
    </lineage>
</organism>
<dbReference type="Proteomes" id="UP000468581">
    <property type="component" value="Unassembled WGS sequence"/>
</dbReference>
<dbReference type="GO" id="GO:0006417">
    <property type="term" value="P:regulation of translation"/>
    <property type="evidence" value="ECO:0007669"/>
    <property type="project" value="TreeGrafter"/>
</dbReference>
<accession>A0A6P0UIL3</accession>
<protein>
    <submittedName>
        <fullName evidence="3">RNA polymerase subunit sigma-70</fullName>
    </submittedName>
</protein>